<reference evidence="1 2" key="1">
    <citation type="journal article" date="2022" name="Hortic Res">
        <title>A haplotype resolved chromosomal level avocado genome allows analysis of novel avocado genes.</title>
        <authorList>
            <person name="Nath O."/>
            <person name="Fletcher S.J."/>
            <person name="Hayward A."/>
            <person name="Shaw L.M."/>
            <person name="Masouleh A.K."/>
            <person name="Furtado A."/>
            <person name="Henry R.J."/>
            <person name="Mitter N."/>
        </authorList>
    </citation>
    <scope>NUCLEOTIDE SEQUENCE [LARGE SCALE GENOMIC DNA]</scope>
    <source>
        <strain evidence="2">cv. Hass</strain>
    </source>
</reference>
<keyword evidence="2" id="KW-1185">Reference proteome</keyword>
<gene>
    <name evidence="1" type="ORF">MRB53_025480</name>
</gene>
<dbReference type="EMBL" id="CM056816">
    <property type="protein sequence ID" value="KAJ8632144.1"/>
    <property type="molecule type" value="Genomic_DNA"/>
</dbReference>
<evidence type="ECO:0000313" key="2">
    <source>
        <dbReference type="Proteomes" id="UP001234297"/>
    </source>
</evidence>
<proteinExistence type="predicted"/>
<organism evidence="1 2">
    <name type="scientific">Persea americana</name>
    <name type="common">Avocado</name>
    <dbReference type="NCBI Taxonomy" id="3435"/>
    <lineage>
        <taxon>Eukaryota</taxon>
        <taxon>Viridiplantae</taxon>
        <taxon>Streptophyta</taxon>
        <taxon>Embryophyta</taxon>
        <taxon>Tracheophyta</taxon>
        <taxon>Spermatophyta</taxon>
        <taxon>Magnoliopsida</taxon>
        <taxon>Magnoliidae</taxon>
        <taxon>Laurales</taxon>
        <taxon>Lauraceae</taxon>
        <taxon>Persea</taxon>
    </lineage>
</organism>
<protein>
    <submittedName>
        <fullName evidence="1">Uncharacterized protein</fullName>
    </submittedName>
</protein>
<dbReference type="Proteomes" id="UP001234297">
    <property type="component" value="Chromosome 8"/>
</dbReference>
<accession>A0ACC2LGH8</accession>
<sequence>MTTSFPSRELSCEVCRSSSARFCSHDCAYHHITCVPRISGDVNQTISASPSRRDTTTLQEFQFFQQDEATTWQLNDAGSGGLGQKQMASVSRAVQFPDHLRDYYNSPRQNLDVFSSSNGSQESPPGPSVEVSVGGQAGSSATLIPYSKSMATDAPTTGNGKEIGNATISSKFDPTVGREERVRRYKEKKKNRKFVKKIRYESRKVYADQRPRIKGRFVKRPESSEPTTPPPNNHPDLHGMGCFRP</sequence>
<comment type="caution">
    <text evidence="1">The sequence shown here is derived from an EMBL/GenBank/DDBJ whole genome shotgun (WGS) entry which is preliminary data.</text>
</comment>
<name>A0ACC2LGH8_PERAE</name>
<evidence type="ECO:0000313" key="1">
    <source>
        <dbReference type="EMBL" id="KAJ8632144.1"/>
    </source>
</evidence>